<dbReference type="Proteomes" id="UP001500449">
    <property type="component" value="Unassembled WGS sequence"/>
</dbReference>
<dbReference type="RefSeq" id="WP_344412608.1">
    <property type="nucleotide sequence ID" value="NZ_BAAAQK010000003.1"/>
</dbReference>
<organism evidence="2 3">
    <name type="scientific">Pseudonocardia ailaonensis</name>
    <dbReference type="NCBI Taxonomy" id="367279"/>
    <lineage>
        <taxon>Bacteria</taxon>
        <taxon>Bacillati</taxon>
        <taxon>Actinomycetota</taxon>
        <taxon>Actinomycetes</taxon>
        <taxon>Pseudonocardiales</taxon>
        <taxon>Pseudonocardiaceae</taxon>
        <taxon>Pseudonocardia</taxon>
    </lineage>
</organism>
<dbReference type="EMBL" id="BAAAQK010000003">
    <property type="protein sequence ID" value="GAA1832990.1"/>
    <property type="molecule type" value="Genomic_DNA"/>
</dbReference>
<name>A0ABN2MR50_9PSEU</name>
<evidence type="ECO:0008006" key="4">
    <source>
        <dbReference type="Google" id="ProtNLM"/>
    </source>
</evidence>
<evidence type="ECO:0000313" key="2">
    <source>
        <dbReference type="EMBL" id="GAA1832990.1"/>
    </source>
</evidence>
<sequence length="90" mass="9836">MRILLCERCFAPVDTVSEGHYTLGHIDSVDADGTVRFVYSAVHTAPCGGAARTRSAAEPPDTGEWDRSRRGASPAAAAWINRRAERVREH</sequence>
<reference evidence="2 3" key="1">
    <citation type="journal article" date="2019" name="Int. J. Syst. Evol. Microbiol.">
        <title>The Global Catalogue of Microorganisms (GCM) 10K type strain sequencing project: providing services to taxonomists for standard genome sequencing and annotation.</title>
        <authorList>
            <consortium name="The Broad Institute Genomics Platform"/>
            <consortium name="The Broad Institute Genome Sequencing Center for Infectious Disease"/>
            <person name="Wu L."/>
            <person name="Ma J."/>
        </authorList>
    </citation>
    <scope>NUCLEOTIDE SEQUENCE [LARGE SCALE GENOMIC DNA]</scope>
    <source>
        <strain evidence="2 3">JCM 16009</strain>
    </source>
</reference>
<comment type="caution">
    <text evidence="2">The sequence shown here is derived from an EMBL/GenBank/DDBJ whole genome shotgun (WGS) entry which is preliminary data.</text>
</comment>
<gene>
    <name evidence="2" type="ORF">GCM10009836_08910</name>
</gene>
<evidence type="ECO:0000256" key="1">
    <source>
        <dbReference type="SAM" id="MobiDB-lite"/>
    </source>
</evidence>
<feature type="region of interest" description="Disordered" evidence="1">
    <location>
        <begin position="48"/>
        <end position="76"/>
    </location>
</feature>
<keyword evidence="3" id="KW-1185">Reference proteome</keyword>
<proteinExistence type="predicted"/>
<protein>
    <recommendedName>
        <fullName evidence="4">C2H2-type domain-containing protein</fullName>
    </recommendedName>
</protein>
<accession>A0ABN2MR50</accession>
<evidence type="ECO:0000313" key="3">
    <source>
        <dbReference type="Proteomes" id="UP001500449"/>
    </source>
</evidence>